<dbReference type="EMBL" id="HG001673">
    <property type="protein sequence ID" value="CDF34095.1"/>
    <property type="molecule type" value="Genomic_DNA"/>
</dbReference>
<name>R7Q9E4_CHOCR</name>
<proteinExistence type="predicted"/>
<dbReference type="AlphaFoldDB" id="R7Q9E4"/>
<protein>
    <submittedName>
        <fullName evidence="1">Uncharacterized protein</fullName>
    </submittedName>
</protein>
<organism evidence="1 2">
    <name type="scientific">Chondrus crispus</name>
    <name type="common">Carrageen Irish moss</name>
    <name type="synonym">Polymorpha crispa</name>
    <dbReference type="NCBI Taxonomy" id="2769"/>
    <lineage>
        <taxon>Eukaryota</taxon>
        <taxon>Rhodophyta</taxon>
        <taxon>Florideophyceae</taxon>
        <taxon>Rhodymeniophycidae</taxon>
        <taxon>Gigartinales</taxon>
        <taxon>Gigartinaceae</taxon>
        <taxon>Chondrus</taxon>
    </lineage>
</organism>
<dbReference type="KEGG" id="ccp:CHC_T00002778001"/>
<dbReference type="Gramene" id="CDF34095">
    <property type="protein sequence ID" value="CDF34095"/>
    <property type="gene ID" value="CHC_T00002778001"/>
</dbReference>
<dbReference type="GeneID" id="17321631"/>
<evidence type="ECO:0000313" key="1">
    <source>
        <dbReference type="EMBL" id="CDF34095.1"/>
    </source>
</evidence>
<reference evidence="2" key="1">
    <citation type="journal article" date="2013" name="Proc. Natl. Acad. Sci. U.S.A.">
        <title>Genome structure and metabolic features in the red seaweed Chondrus crispus shed light on evolution of the Archaeplastida.</title>
        <authorList>
            <person name="Collen J."/>
            <person name="Porcel B."/>
            <person name="Carre W."/>
            <person name="Ball S.G."/>
            <person name="Chaparro C."/>
            <person name="Tonon T."/>
            <person name="Barbeyron T."/>
            <person name="Michel G."/>
            <person name="Noel B."/>
            <person name="Valentin K."/>
            <person name="Elias M."/>
            <person name="Artiguenave F."/>
            <person name="Arun A."/>
            <person name="Aury J.M."/>
            <person name="Barbosa-Neto J.F."/>
            <person name="Bothwell J.H."/>
            <person name="Bouget F.Y."/>
            <person name="Brillet L."/>
            <person name="Cabello-Hurtado F."/>
            <person name="Capella-Gutierrez S."/>
            <person name="Charrier B."/>
            <person name="Cladiere L."/>
            <person name="Cock J.M."/>
            <person name="Coelho S.M."/>
            <person name="Colleoni C."/>
            <person name="Czjzek M."/>
            <person name="Da Silva C."/>
            <person name="Delage L."/>
            <person name="Denoeud F."/>
            <person name="Deschamps P."/>
            <person name="Dittami S.M."/>
            <person name="Gabaldon T."/>
            <person name="Gachon C.M."/>
            <person name="Groisillier A."/>
            <person name="Herve C."/>
            <person name="Jabbari K."/>
            <person name="Katinka M."/>
            <person name="Kloareg B."/>
            <person name="Kowalczyk N."/>
            <person name="Labadie K."/>
            <person name="Leblanc C."/>
            <person name="Lopez P.J."/>
            <person name="McLachlan D.H."/>
            <person name="Meslet-Cladiere L."/>
            <person name="Moustafa A."/>
            <person name="Nehr Z."/>
            <person name="Nyvall Collen P."/>
            <person name="Panaud O."/>
            <person name="Partensky F."/>
            <person name="Poulain J."/>
            <person name="Rensing S.A."/>
            <person name="Rousvoal S."/>
            <person name="Samson G."/>
            <person name="Symeonidi A."/>
            <person name="Weissenbach J."/>
            <person name="Zambounis A."/>
            <person name="Wincker P."/>
            <person name="Boyen C."/>
        </authorList>
    </citation>
    <scope>NUCLEOTIDE SEQUENCE [LARGE SCALE GENOMIC DNA]</scope>
    <source>
        <strain evidence="2">cv. Stackhouse</strain>
    </source>
</reference>
<dbReference type="RefSeq" id="XP_005713914.1">
    <property type="nucleotide sequence ID" value="XM_005713857.1"/>
</dbReference>
<accession>R7Q9E4</accession>
<evidence type="ECO:0000313" key="2">
    <source>
        <dbReference type="Proteomes" id="UP000012073"/>
    </source>
</evidence>
<dbReference type="Proteomes" id="UP000012073">
    <property type="component" value="Unassembled WGS sequence"/>
</dbReference>
<sequence>MGAPGQRDIDLVRSGREARSGLSLPELVAGFGVGEGEYKWIYTGLHVIERRFDIVFSNCLTALLDKAEAPHPRVVLPVLLDDFPGVLLYTNSTKGDRRTPYWRKRSLEVRPAIEETNVSESVVEADVG</sequence>
<gene>
    <name evidence="1" type="ORF">CHC_T00002778001</name>
</gene>
<keyword evidence="2" id="KW-1185">Reference proteome</keyword>